<evidence type="ECO:0000256" key="1">
    <source>
        <dbReference type="SAM" id="MobiDB-lite"/>
    </source>
</evidence>
<organism evidence="2 3">
    <name type="scientific">Ornithinicoccus hortensis</name>
    <dbReference type="NCBI Taxonomy" id="82346"/>
    <lineage>
        <taxon>Bacteria</taxon>
        <taxon>Bacillati</taxon>
        <taxon>Actinomycetota</taxon>
        <taxon>Actinomycetes</taxon>
        <taxon>Micrococcales</taxon>
        <taxon>Intrasporangiaceae</taxon>
        <taxon>Ornithinicoccus</taxon>
    </lineage>
</organism>
<reference evidence="2 3" key="1">
    <citation type="submission" date="2019-06" db="EMBL/GenBank/DDBJ databases">
        <title>Sequencing the genomes of 1000 actinobacteria strains.</title>
        <authorList>
            <person name="Klenk H.-P."/>
        </authorList>
    </citation>
    <scope>NUCLEOTIDE SEQUENCE [LARGE SCALE GENOMIC DNA]</scope>
    <source>
        <strain evidence="2 3">DSM 12335</strain>
    </source>
</reference>
<dbReference type="Gene3D" id="3.75.10.10">
    <property type="entry name" value="L-arginine/glycine Amidinotransferase, Chain A"/>
    <property type="match status" value="1"/>
</dbReference>
<evidence type="ECO:0000313" key="3">
    <source>
        <dbReference type="Proteomes" id="UP000319516"/>
    </source>
</evidence>
<keyword evidence="3" id="KW-1185">Reference proteome</keyword>
<dbReference type="AlphaFoldDB" id="A0A542YTT9"/>
<dbReference type="EMBL" id="VFOP01000001">
    <property type="protein sequence ID" value="TQL51509.1"/>
    <property type="molecule type" value="Genomic_DNA"/>
</dbReference>
<evidence type="ECO:0008006" key="4">
    <source>
        <dbReference type="Google" id="ProtNLM"/>
    </source>
</evidence>
<dbReference type="InterPro" id="IPR014541">
    <property type="entry name" value="Amdntrnsf_FN0238"/>
</dbReference>
<dbReference type="SUPFAM" id="SSF55909">
    <property type="entry name" value="Pentein"/>
    <property type="match status" value="1"/>
</dbReference>
<dbReference type="Pfam" id="PF19420">
    <property type="entry name" value="DDAH_eukar"/>
    <property type="match status" value="1"/>
</dbReference>
<name>A0A542YTT9_9MICO</name>
<sequence>MPFCWQHGWPSIRIMTLSTYGPRTPSTPLSPGAGQAPTSPAPQGARAPLQTPAAVVMVRPHFFTPNPQTLVDNGFMTVPPGDPDEVARAAYREVTAMARRLQDEGVRVHLFEDLERRTPDSVFPNNWFTTHPDGSLALYPMRASVRRLERRADIVHELCRHYEISRTRDYSLWEEIDCFLEGTGVMVLDHVHRIAYVCRSGRADPQLVELFCLDHGYRPVLFDATDRQGVPIYHTNVMMSVGQRVAIVALETVRDEDQRRRLVEELEGSGRTVLAITAEQVREFAGNALEVWAGDHPALVISARGWRSLRRRQRRQLEAVHAVLPVEVPTIEHAGGSARCMLAGIHAPSRD</sequence>
<dbReference type="PANTHER" id="PTHR43224:SF1">
    <property type="entry name" value="AMIDINOTRANSFERASE"/>
    <property type="match status" value="1"/>
</dbReference>
<proteinExistence type="predicted"/>
<comment type="caution">
    <text evidence="2">The sequence shown here is derived from an EMBL/GenBank/DDBJ whole genome shotgun (WGS) entry which is preliminary data.</text>
</comment>
<feature type="compositionally biased region" description="Polar residues" evidence="1">
    <location>
        <begin position="20"/>
        <end position="29"/>
    </location>
</feature>
<dbReference type="Proteomes" id="UP000319516">
    <property type="component" value="Unassembled WGS sequence"/>
</dbReference>
<accession>A0A542YTT9</accession>
<dbReference type="NCBIfam" id="NF046062">
    <property type="entry name" value="citrull_CtlX"/>
    <property type="match status" value="1"/>
</dbReference>
<gene>
    <name evidence="2" type="ORF">FB467_2656</name>
</gene>
<feature type="region of interest" description="Disordered" evidence="1">
    <location>
        <begin position="20"/>
        <end position="47"/>
    </location>
</feature>
<evidence type="ECO:0000313" key="2">
    <source>
        <dbReference type="EMBL" id="TQL51509.1"/>
    </source>
</evidence>
<protein>
    <recommendedName>
        <fullName evidence="4">Amidinotransferase</fullName>
    </recommendedName>
</protein>
<dbReference type="PIRSF" id="PIRSF028188">
    <property type="entry name" value="Amdntrnsf_FN0238"/>
    <property type="match status" value="1"/>
</dbReference>
<dbReference type="PANTHER" id="PTHR43224">
    <property type="entry name" value="AMIDINOTRANSFERASE"/>
    <property type="match status" value="1"/>
</dbReference>